<dbReference type="RefSeq" id="WP_073313747.1">
    <property type="nucleotide sequence ID" value="NZ_FQZN01000013.1"/>
</dbReference>
<feature type="transmembrane region" description="Helical" evidence="6">
    <location>
        <begin position="410"/>
        <end position="430"/>
    </location>
</feature>
<gene>
    <name evidence="8" type="ORF">SAMN05444350_11310</name>
</gene>
<name>A0A1M6FV42_9BACE</name>
<keyword evidence="9" id="KW-1185">Reference proteome</keyword>
<dbReference type="InterPro" id="IPR011990">
    <property type="entry name" value="TPR-like_helical_dom_sf"/>
</dbReference>
<dbReference type="PROSITE" id="PS50109">
    <property type="entry name" value="HIS_KIN"/>
    <property type="match status" value="1"/>
</dbReference>
<dbReference type="InterPro" id="IPR050736">
    <property type="entry name" value="Sensor_HK_Regulatory"/>
</dbReference>
<feature type="domain" description="Histidine kinase" evidence="7">
    <location>
        <begin position="466"/>
        <end position="585"/>
    </location>
</feature>
<keyword evidence="5" id="KW-0902">Two-component regulatory system</keyword>
<dbReference type="Proteomes" id="UP000184192">
    <property type="component" value="Unassembled WGS sequence"/>
</dbReference>
<evidence type="ECO:0000313" key="8">
    <source>
        <dbReference type="EMBL" id="SHJ01543.1"/>
    </source>
</evidence>
<evidence type="ECO:0000256" key="2">
    <source>
        <dbReference type="ARBA" id="ARBA00012438"/>
    </source>
</evidence>
<keyword evidence="6" id="KW-1133">Transmembrane helix</keyword>
<protein>
    <recommendedName>
        <fullName evidence="2">histidine kinase</fullName>
        <ecNumber evidence="2">2.7.13.3</ecNumber>
    </recommendedName>
</protein>
<dbReference type="Gene3D" id="1.10.287.130">
    <property type="match status" value="1"/>
</dbReference>
<dbReference type="CDD" id="cd00082">
    <property type="entry name" value="HisKA"/>
    <property type="match status" value="1"/>
</dbReference>
<evidence type="ECO:0000313" key="9">
    <source>
        <dbReference type="Proteomes" id="UP000184192"/>
    </source>
</evidence>
<accession>A0A1M6FV42</accession>
<dbReference type="GeneID" id="92712384"/>
<evidence type="ECO:0000256" key="5">
    <source>
        <dbReference type="ARBA" id="ARBA00023012"/>
    </source>
</evidence>
<evidence type="ECO:0000259" key="7">
    <source>
        <dbReference type="PROSITE" id="PS50109"/>
    </source>
</evidence>
<dbReference type="AlphaFoldDB" id="A0A1M6FV42"/>
<keyword evidence="4 8" id="KW-0418">Kinase</keyword>
<dbReference type="Gene3D" id="1.25.40.10">
    <property type="entry name" value="Tetratricopeptide repeat domain"/>
    <property type="match status" value="1"/>
</dbReference>
<dbReference type="EMBL" id="FQZN01000013">
    <property type="protein sequence ID" value="SHJ01543.1"/>
    <property type="molecule type" value="Genomic_DNA"/>
</dbReference>
<dbReference type="eggNOG" id="COG2205">
    <property type="taxonomic scope" value="Bacteria"/>
</dbReference>
<dbReference type="InterPro" id="IPR005467">
    <property type="entry name" value="His_kinase_dom"/>
</dbReference>
<keyword evidence="3" id="KW-0808">Transferase</keyword>
<comment type="catalytic activity">
    <reaction evidence="1">
        <text>ATP + protein L-histidine = ADP + protein N-phospho-L-histidine.</text>
        <dbReference type="EC" id="2.7.13.3"/>
    </reaction>
</comment>
<dbReference type="EC" id="2.7.13.3" evidence="2"/>
<dbReference type="GO" id="GO:0000155">
    <property type="term" value="F:phosphorelay sensor kinase activity"/>
    <property type="evidence" value="ECO:0007669"/>
    <property type="project" value="InterPro"/>
</dbReference>
<evidence type="ECO:0000256" key="4">
    <source>
        <dbReference type="ARBA" id="ARBA00022777"/>
    </source>
</evidence>
<dbReference type="InterPro" id="IPR003661">
    <property type="entry name" value="HisK_dim/P_dom"/>
</dbReference>
<proteinExistence type="predicted"/>
<keyword evidence="6" id="KW-0812">Transmembrane</keyword>
<dbReference type="SUPFAM" id="SSF48452">
    <property type="entry name" value="TPR-like"/>
    <property type="match status" value="1"/>
</dbReference>
<reference evidence="9" key="1">
    <citation type="submission" date="2016-11" db="EMBL/GenBank/DDBJ databases">
        <authorList>
            <person name="Varghese N."/>
            <person name="Submissions S."/>
        </authorList>
    </citation>
    <scope>NUCLEOTIDE SEQUENCE [LARGE SCALE GENOMIC DNA]</scope>
    <source>
        <strain evidence="9">DSM 26884</strain>
    </source>
</reference>
<dbReference type="Pfam" id="PF00512">
    <property type="entry name" value="HisKA"/>
    <property type="match status" value="1"/>
</dbReference>
<dbReference type="SMART" id="SM00388">
    <property type="entry name" value="HisKA"/>
    <property type="match status" value="1"/>
</dbReference>
<evidence type="ECO:0000256" key="3">
    <source>
        <dbReference type="ARBA" id="ARBA00022679"/>
    </source>
</evidence>
<evidence type="ECO:0000256" key="6">
    <source>
        <dbReference type="SAM" id="Phobius"/>
    </source>
</evidence>
<keyword evidence="6" id="KW-0472">Membrane</keyword>
<dbReference type="PANTHER" id="PTHR43711">
    <property type="entry name" value="TWO-COMPONENT HISTIDINE KINASE"/>
    <property type="match status" value="1"/>
</dbReference>
<evidence type="ECO:0000256" key="1">
    <source>
        <dbReference type="ARBA" id="ARBA00000085"/>
    </source>
</evidence>
<dbReference type="InterPro" id="IPR036097">
    <property type="entry name" value="HisK_dim/P_sf"/>
</dbReference>
<organism evidence="8 9">
    <name type="scientific">Bacteroides stercorirosoris</name>
    <dbReference type="NCBI Taxonomy" id="871324"/>
    <lineage>
        <taxon>Bacteria</taxon>
        <taxon>Pseudomonadati</taxon>
        <taxon>Bacteroidota</taxon>
        <taxon>Bacteroidia</taxon>
        <taxon>Bacteroidales</taxon>
        <taxon>Bacteroidaceae</taxon>
        <taxon>Bacteroides</taxon>
    </lineage>
</organism>
<dbReference type="PANTHER" id="PTHR43711:SF1">
    <property type="entry name" value="HISTIDINE KINASE 1"/>
    <property type="match status" value="1"/>
</dbReference>
<dbReference type="SUPFAM" id="SSF47384">
    <property type="entry name" value="Homodimeric domain of signal transducing histidine kinase"/>
    <property type="match status" value="1"/>
</dbReference>
<sequence>MKTIGLIILCLLILVLMLKAEDTLSAQEKLKPEQLLSVRDRQLRDSIFFIYHSMSGDTARRVKFMRDMLQKNIGEKWSVELLDSALVLTGDSQYREEEVSIRYDYYRHYKYQADTAQMNKAFKTLRTVSRKYKIYDLYFTAWGDILQFSTVRGDTEYVLLEAERMEEEARKLNNVTGVYCSMLTTARALRASKQEDEAVKRYREALEIPYLPEVDKATVYNEVATIYQLRGEYDKMLSELNMERSMMEQVLKESPEKADSYRDKMLDMELSYCAAYLDNADLDNLLKHLQQARKYYSSNTLFSYKIKYRIMWGGYYCLNGDWDKSFNEYDAALASFDGTQPLYKMTVYIIKGSALQIAGRYKEAAENYRRGAIEMDSLNQDVLRLHEEAHQANYIIRQALLEQAAAERHYNLLLVGLIVLVIILLVALLVRALHVNRVLLNSEQETREALETVEAANKMKEVFLRNITYQIREPLNMVVGFSEVLSTEKGLSQEQMQEYASLVKKSAGQLSQLIFDVLDLSRLESGMMKFSVAECDVVQLCRDAKMMVEMQEGNAVHLQFNTELEALMIRADSGRFMKLLSSVLSAPEGYQGIAWVDYTLIREGEAMKLVVHGSPLLKVTEEKQLCHQIQHDINRLYLETFKGSYQIGTEKEKKTIVITYPI</sequence>